<keyword evidence="4" id="KW-0812">Transmembrane</keyword>
<evidence type="ECO:0000256" key="3">
    <source>
        <dbReference type="ARBA" id="ARBA00022679"/>
    </source>
</evidence>
<evidence type="ECO:0000256" key="2">
    <source>
        <dbReference type="ARBA" id="ARBA00022676"/>
    </source>
</evidence>
<dbReference type="InterPro" id="IPR029044">
    <property type="entry name" value="Nucleotide-diphossugar_trans"/>
</dbReference>
<dbReference type="InterPro" id="IPR001173">
    <property type="entry name" value="Glyco_trans_2-like"/>
</dbReference>
<dbReference type="Pfam" id="PF00535">
    <property type="entry name" value="Glycos_transf_2"/>
    <property type="match status" value="1"/>
</dbReference>
<keyword evidence="4" id="KW-0472">Membrane</keyword>
<reference evidence="6 7" key="1">
    <citation type="submission" date="2024-10" db="EMBL/GenBank/DDBJ databases">
        <title>The Natural Products Discovery Center: Release of the First 8490 Sequenced Strains for Exploring Actinobacteria Biosynthetic Diversity.</title>
        <authorList>
            <person name="Kalkreuter E."/>
            <person name="Kautsar S.A."/>
            <person name="Yang D."/>
            <person name="Bader C.D."/>
            <person name="Teijaro C.N."/>
            <person name="Fluegel L."/>
            <person name="Davis C.M."/>
            <person name="Simpson J.R."/>
            <person name="Lauterbach L."/>
            <person name="Steele A.D."/>
            <person name="Gui C."/>
            <person name="Meng S."/>
            <person name="Li G."/>
            <person name="Viehrig K."/>
            <person name="Ye F."/>
            <person name="Su P."/>
            <person name="Kiefer A.F."/>
            <person name="Nichols A."/>
            <person name="Cepeda A.J."/>
            <person name="Yan W."/>
            <person name="Fan B."/>
            <person name="Jiang Y."/>
            <person name="Adhikari A."/>
            <person name="Zheng C.-J."/>
            <person name="Schuster L."/>
            <person name="Cowan T.M."/>
            <person name="Smanski M.J."/>
            <person name="Chevrette M.G."/>
            <person name="De Carvalho L.P.S."/>
            <person name="Shen B."/>
        </authorList>
    </citation>
    <scope>NUCLEOTIDE SEQUENCE [LARGE SCALE GENOMIC DNA]</scope>
    <source>
        <strain evidence="6 7">NPDC000087</strain>
    </source>
</reference>
<dbReference type="GO" id="GO:0016757">
    <property type="term" value="F:glycosyltransferase activity"/>
    <property type="evidence" value="ECO:0007669"/>
    <property type="project" value="UniProtKB-KW"/>
</dbReference>
<comment type="caution">
    <text evidence="6">The sequence shown here is derived from an EMBL/GenBank/DDBJ whole genome shotgun (WGS) entry which is preliminary data.</text>
</comment>
<name>A0ABW6WAW1_9ACTN</name>
<keyword evidence="2 6" id="KW-0328">Glycosyltransferase</keyword>
<evidence type="ECO:0000313" key="7">
    <source>
        <dbReference type="Proteomes" id="UP001602245"/>
    </source>
</evidence>
<dbReference type="EC" id="2.4.-.-" evidence="6"/>
<dbReference type="PANTHER" id="PTHR43630">
    <property type="entry name" value="POLY-BETA-1,6-N-ACETYL-D-GLUCOSAMINE SYNTHASE"/>
    <property type="match status" value="1"/>
</dbReference>
<sequence length="335" mass="37041">MDGGNCPFGGLKLVNEGVARPRPHYLCSSRPGSATGRRLMPEHGSFVLVTPARDEADGILETVESVIAQSVRPDRWVIVDDGSSDDTAALVSARIAGLGWISVVRRHSAAEPADFGSKVHAVEAGIAALNDVRYDYLGTLDADIVLDPDYFERLFEEFARRPRLGIAGGHLIEEYDGRRVRQRISGNSVSGAVQMFRRRTYEDIGGLRPMRLGGEDSVAEILARMHGWEVETLFDLPVRHRGRVLSGSVRPARTWFVRGIVNRSLGYAPLFQLSVSGYRAAVQPPYVISGLAMFAGFLWAMLRRDALALKPDEVAYLRAEQRRRLWAMAGWVKPA</sequence>
<keyword evidence="3 6" id="KW-0808">Transferase</keyword>
<dbReference type="Gene3D" id="3.90.550.10">
    <property type="entry name" value="Spore Coat Polysaccharide Biosynthesis Protein SpsA, Chain A"/>
    <property type="match status" value="1"/>
</dbReference>
<evidence type="ECO:0000313" key="6">
    <source>
        <dbReference type="EMBL" id="MFF5289097.1"/>
    </source>
</evidence>
<evidence type="ECO:0000256" key="1">
    <source>
        <dbReference type="ARBA" id="ARBA00006739"/>
    </source>
</evidence>
<comment type="similarity">
    <text evidence="1">Belongs to the glycosyltransferase 2 family.</text>
</comment>
<dbReference type="Proteomes" id="UP001602245">
    <property type="component" value="Unassembled WGS sequence"/>
</dbReference>
<dbReference type="CDD" id="cd06423">
    <property type="entry name" value="CESA_like"/>
    <property type="match status" value="1"/>
</dbReference>
<organism evidence="6 7">
    <name type="scientific">Paractinoplanes globisporus</name>
    <dbReference type="NCBI Taxonomy" id="113565"/>
    <lineage>
        <taxon>Bacteria</taxon>
        <taxon>Bacillati</taxon>
        <taxon>Actinomycetota</taxon>
        <taxon>Actinomycetes</taxon>
        <taxon>Micromonosporales</taxon>
        <taxon>Micromonosporaceae</taxon>
        <taxon>Paractinoplanes</taxon>
    </lineage>
</organism>
<protein>
    <submittedName>
        <fullName evidence="6">Glycosyltransferase family 2 protein</fullName>
        <ecNumber evidence="6">2.4.-.-</ecNumber>
    </submittedName>
</protein>
<accession>A0ABW6WAW1</accession>
<dbReference type="SUPFAM" id="SSF53448">
    <property type="entry name" value="Nucleotide-diphospho-sugar transferases"/>
    <property type="match status" value="1"/>
</dbReference>
<proteinExistence type="inferred from homology"/>
<evidence type="ECO:0000256" key="4">
    <source>
        <dbReference type="SAM" id="Phobius"/>
    </source>
</evidence>
<keyword evidence="7" id="KW-1185">Reference proteome</keyword>
<gene>
    <name evidence="6" type="ORF">ACFY35_06655</name>
</gene>
<dbReference type="PANTHER" id="PTHR43630:SF1">
    <property type="entry name" value="POLY-BETA-1,6-N-ACETYL-D-GLUCOSAMINE SYNTHASE"/>
    <property type="match status" value="1"/>
</dbReference>
<dbReference type="RefSeq" id="WP_157295221.1">
    <property type="nucleotide sequence ID" value="NZ_JBIAZU010000001.1"/>
</dbReference>
<feature type="domain" description="Glycosyltransferase 2-like" evidence="5">
    <location>
        <begin position="49"/>
        <end position="185"/>
    </location>
</feature>
<dbReference type="EMBL" id="JBIAZU010000001">
    <property type="protein sequence ID" value="MFF5289097.1"/>
    <property type="molecule type" value="Genomic_DNA"/>
</dbReference>
<evidence type="ECO:0000259" key="5">
    <source>
        <dbReference type="Pfam" id="PF00535"/>
    </source>
</evidence>
<keyword evidence="4" id="KW-1133">Transmembrane helix</keyword>
<feature type="transmembrane region" description="Helical" evidence="4">
    <location>
        <begin position="284"/>
        <end position="302"/>
    </location>
</feature>